<name>A0ABQ2D212_9DEIO</name>
<reference evidence="3" key="1">
    <citation type="journal article" date="2019" name="Int. J. Syst. Evol. Microbiol.">
        <title>The Global Catalogue of Microorganisms (GCM) 10K type strain sequencing project: providing services to taxonomists for standard genome sequencing and annotation.</title>
        <authorList>
            <consortium name="The Broad Institute Genomics Platform"/>
            <consortium name="The Broad Institute Genome Sequencing Center for Infectious Disease"/>
            <person name="Wu L."/>
            <person name="Ma J."/>
        </authorList>
    </citation>
    <scope>NUCLEOTIDE SEQUENCE [LARGE SCALE GENOMIC DNA]</scope>
    <source>
        <strain evidence="3">JCM 14370</strain>
    </source>
</reference>
<evidence type="ECO:0000313" key="3">
    <source>
        <dbReference type="Proteomes" id="UP000632222"/>
    </source>
</evidence>
<accession>A0ABQ2D212</accession>
<keyword evidence="1" id="KW-0732">Signal</keyword>
<proteinExistence type="predicted"/>
<gene>
    <name evidence="2" type="ORF">GCM10008938_17460</name>
</gene>
<evidence type="ECO:0000313" key="2">
    <source>
        <dbReference type="EMBL" id="GGJ31828.1"/>
    </source>
</evidence>
<comment type="caution">
    <text evidence="2">The sequence shown here is derived from an EMBL/GenBank/DDBJ whole genome shotgun (WGS) entry which is preliminary data.</text>
</comment>
<protein>
    <submittedName>
        <fullName evidence="2">Uncharacterized protein</fullName>
    </submittedName>
</protein>
<dbReference type="Proteomes" id="UP000632222">
    <property type="component" value="Unassembled WGS sequence"/>
</dbReference>
<keyword evidence="3" id="KW-1185">Reference proteome</keyword>
<dbReference type="RefSeq" id="WP_189002302.1">
    <property type="nucleotide sequence ID" value="NZ_BMOD01000005.1"/>
</dbReference>
<feature type="chain" id="PRO_5045790082" evidence="1">
    <location>
        <begin position="18"/>
        <end position="143"/>
    </location>
</feature>
<dbReference type="EMBL" id="BMOD01000005">
    <property type="protein sequence ID" value="GGJ31828.1"/>
    <property type="molecule type" value="Genomic_DNA"/>
</dbReference>
<evidence type="ECO:0000256" key="1">
    <source>
        <dbReference type="SAM" id="SignalP"/>
    </source>
</evidence>
<organism evidence="2 3">
    <name type="scientific">Deinococcus roseus</name>
    <dbReference type="NCBI Taxonomy" id="392414"/>
    <lineage>
        <taxon>Bacteria</taxon>
        <taxon>Thermotogati</taxon>
        <taxon>Deinococcota</taxon>
        <taxon>Deinococci</taxon>
        <taxon>Deinococcales</taxon>
        <taxon>Deinococcaceae</taxon>
        <taxon>Deinococcus</taxon>
    </lineage>
</organism>
<sequence>MKKILMLLLLGLTPALAHEVEKDGNVGALIHIEPDDAPVVGNNTTWFEVNQKGGIPITLKNCICTLKVYAGSYKAGVKAQSTPKLSTDKNHLKATVNLPVSGAYTLVLSGKPRAGSDFNAFTLQWVVRAGEAEETEHEHEHSH</sequence>
<feature type="signal peptide" evidence="1">
    <location>
        <begin position="1"/>
        <end position="17"/>
    </location>
</feature>